<dbReference type="PRINTS" id="PR00080">
    <property type="entry name" value="SDRFAMILY"/>
</dbReference>
<name>A0A3B0VDT5_9ZZZZ</name>
<comment type="similarity">
    <text evidence="1">Belongs to the short-chain dehydrogenases/reductases (SDR) family.</text>
</comment>
<evidence type="ECO:0000256" key="1">
    <source>
        <dbReference type="ARBA" id="ARBA00006484"/>
    </source>
</evidence>
<organism evidence="3">
    <name type="scientific">hydrothermal vent metagenome</name>
    <dbReference type="NCBI Taxonomy" id="652676"/>
    <lineage>
        <taxon>unclassified sequences</taxon>
        <taxon>metagenomes</taxon>
        <taxon>ecological metagenomes</taxon>
    </lineage>
</organism>
<dbReference type="InterPro" id="IPR020904">
    <property type="entry name" value="Sc_DH/Rdtase_CS"/>
</dbReference>
<dbReference type="Pfam" id="PF00106">
    <property type="entry name" value="adh_short"/>
    <property type="match status" value="1"/>
</dbReference>
<proteinExistence type="inferred from homology"/>
<dbReference type="AlphaFoldDB" id="A0A3B0VDT5"/>
<dbReference type="Gene3D" id="3.40.50.720">
    <property type="entry name" value="NAD(P)-binding Rossmann-like Domain"/>
    <property type="match status" value="1"/>
</dbReference>
<dbReference type="CDD" id="cd05346">
    <property type="entry name" value="SDR_c5"/>
    <property type="match status" value="1"/>
</dbReference>
<dbReference type="FunFam" id="3.40.50.720:FF:000047">
    <property type="entry name" value="NADP-dependent L-serine/L-allo-threonine dehydrogenase"/>
    <property type="match status" value="1"/>
</dbReference>
<protein>
    <submittedName>
        <fullName evidence="3">Oxidoreductase, short-chain dehydrogenase/reductase family</fullName>
    </submittedName>
</protein>
<gene>
    <name evidence="3" type="ORF">MNBD_BACTEROID07-1411</name>
</gene>
<accession>A0A3B0VDT5</accession>
<sequence>MKDIVLITGATSGIGHACTRKFAENGYNLIITGRRNDRLNSISEQLTRDYSVKVLTLNFDVRDNSAVKNALVNLPEEWAKIDVLVNNAGLAVGMDTIQNGETDDWERMIDTNIKGLLYVTRAILPGMTERRKGHIINIGSIAGKEVYPFGNVYCATKHAVDALTKGIRIDTVKYGIKVTQIAPGAVETEFSVVRFKGDENRARSVYKGFEPLHPEDVAAVAFFATTLPAHANINDLVIMPTAQASATVINKE</sequence>
<dbReference type="PANTHER" id="PTHR42901:SF1">
    <property type="entry name" value="ALCOHOL DEHYDROGENASE"/>
    <property type="match status" value="1"/>
</dbReference>
<dbReference type="PANTHER" id="PTHR42901">
    <property type="entry name" value="ALCOHOL DEHYDROGENASE"/>
    <property type="match status" value="1"/>
</dbReference>
<dbReference type="GO" id="GO:0016616">
    <property type="term" value="F:oxidoreductase activity, acting on the CH-OH group of donors, NAD or NADP as acceptor"/>
    <property type="evidence" value="ECO:0007669"/>
    <property type="project" value="UniProtKB-ARBA"/>
</dbReference>
<evidence type="ECO:0000313" key="3">
    <source>
        <dbReference type="EMBL" id="VAW30146.1"/>
    </source>
</evidence>
<evidence type="ECO:0000256" key="2">
    <source>
        <dbReference type="ARBA" id="ARBA00023002"/>
    </source>
</evidence>
<keyword evidence="2" id="KW-0560">Oxidoreductase</keyword>
<dbReference type="InterPro" id="IPR036291">
    <property type="entry name" value="NAD(P)-bd_dom_sf"/>
</dbReference>
<dbReference type="InterPro" id="IPR002347">
    <property type="entry name" value="SDR_fam"/>
</dbReference>
<dbReference type="PRINTS" id="PR00081">
    <property type="entry name" value="GDHRDH"/>
</dbReference>
<dbReference type="EMBL" id="UOET01000480">
    <property type="protein sequence ID" value="VAW30146.1"/>
    <property type="molecule type" value="Genomic_DNA"/>
</dbReference>
<reference evidence="3" key="1">
    <citation type="submission" date="2018-06" db="EMBL/GenBank/DDBJ databases">
        <authorList>
            <person name="Zhirakovskaya E."/>
        </authorList>
    </citation>
    <scope>NUCLEOTIDE SEQUENCE</scope>
</reference>
<dbReference type="PROSITE" id="PS00061">
    <property type="entry name" value="ADH_SHORT"/>
    <property type="match status" value="1"/>
</dbReference>
<dbReference type="SUPFAM" id="SSF51735">
    <property type="entry name" value="NAD(P)-binding Rossmann-fold domains"/>
    <property type="match status" value="1"/>
</dbReference>